<organism evidence="1 2">
    <name type="scientific">Dallia pectoralis</name>
    <name type="common">Alaska blackfish</name>
    <dbReference type="NCBI Taxonomy" id="75939"/>
    <lineage>
        <taxon>Eukaryota</taxon>
        <taxon>Metazoa</taxon>
        <taxon>Chordata</taxon>
        <taxon>Craniata</taxon>
        <taxon>Vertebrata</taxon>
        <taxon>Euteleostomi</taxon>
        <taxon>Actinopterygii</taxon>
        <taxon>Neopterygii</taxon>
        <taxon>Teleostei</taxon>
        <taxon>Protacanthopterygii</taxon>
        <taxon>Esociformes</taxon>
        <taxon>Umbridae</taxon>
        <taxon>Dallia</taxon>
    </lineage>
</organism>
<dbReference type="EMBL" id="CM055738">
    <property type="protein sequence ID" value="KAJ8004809.1"/>
    <property type="molecule type" value="Genomic_DNA"/>
</dbReference>
<dbReference type="Proteomes" id="UP001157502">
    <property type="component" value="Chromosome 11"/>
</dbReference>
<keyword evidence="2" id="KW-1185">Reference proteome</keyword>
<evidence type="ECO:0000313" key="2">
    <source>
        <dbReference type="Proteomes" id="UP001157502"/>
    </source>
</evidence>
<evidence type="ECO:0000313" key="1">
    <source>
        <dbReference type="EMBL" id="KAJ8004809.1"/>
    </source>
</evidence>
<gene>
    <name evidence="1" type="ORF">DPEC_G00140160</name>
</gene>
<comment type="caution">
    <text evidence="1">The sequence shown here is derived from an EMBL/GenBank/DDBJ whole genome shotgun (WGS) entry which is preliminary data.</text>
</comment>
<sequence>MITTQLRCFYVVNSQVSIKESASLQQDSNVCLNIPVHTVIAYGIIDLKVKRNGHYELCLIDNNLGGFEVDGPCKMDLPGVFGSSGDALESSCLQRELEILRDQFQLLSVLPSETRSSLLQLLRNMMKNREEVSALESVLDRMCRGKATKLDETSKTVQAVVDLMEQSDDQGQNHTRTPSLLSATHLISGALDEMTSEGLMVLVSCCSPSFLEALQILVQCVAAGSEETISLTDTRLTVLTEEEEYGRAECLFDNSNVILKREEDTLRTEMKDQPGHHPLVLSIAVMGLASLGTTVSST</sequence>
<reference evidence="1" key="1">
    <citation type="submission" date="2021-05" db="EMBL/GenBank/DDBJ databases">
        <authorList>
            <person name="Pan Q."/>
            <person name="Jouanno E."/>
            <person name="Zahm M."/>
            <person name="Klopp C."/>
            <person name="Cabau C."/>
            <person name="Louis A."/>
            <person name="Berthelot C."/>
            <person name="Parey E."/>
            <person name="Roest Crollius H."/>
            <person name="Montfort J."/>
            <person name="Robinson-Rechavi M."/>
            <person name="Bouchez O."/>
            <person name="Lampietro C."/>
            <person name="Lopez Roques C."/>
            <person name="Donnadieu C."/>
            <person name="Postlethwait J."/>
            <person name="Bobe J."/>
            <person name="Dillon D."/>
            <person name="Chandos A."/>
            <person name="von Hippel F."/>
            <person name="Guiguen Y."/>
        </authorList>
    </citation>
    <scope>NUCLEOTIDE SEQUENCE</scope>
    <source>
        <strain evidence="1">YG-Jan2019</strain>
    </source>
</reference>
<name>A0ACC2GMD7_DALPE</name>
<accession>A0ACC2GMD7</accession>
<protein>
    <submittedName>
        <fullName evidence="1">Uncharacterized protein</fullName>
    </submittedName>
</protein>
<proteinExistence type="predicted"/>